<dbReference type="GO" id="GO:0005975">
    <property type="term" value="P:carbohydrate metabolic process"/>
    <property type="evidence" value="ECO:0007669"/>
    <property type="project" value="InterPro"/>
</dbReference>
<keyword evidence="3" id="KW-0378">Hydrolase</keyword>
<keyword evidence="2" id="KW-1015">Disulfide bond</keyword>
<evidence type="ECO:0000256" key="1">
    <source>
        <dbReference type="ARBA" id="ARBA00008871"/>
    </source>
</evidence>
<dbReference type="SUPFAM" id="SSF51445">
    <property type="entry name" value="(Trans)glycosidases"/>
    <property type="match status" value="1"/>
</dbReference>
<evidence type="ECO:0000313" key="6">
    <source>
        <dbReference type="Proteomes" id="UP000838756"/>
    </source>
</evidence>
<comment type="similarity">
    <text evidence="1 3">Belongs to the glycosyl hydrolase 56 family.</text>
</comment>
<evidence type="ECO:0000256" key="2">
    <source>
        <dbReference type="ARBA" id="ARBA00023157"/>
    </source>
</evidence>
<keyword evidence="3" id="KW-0326">Glycosidase</keyword>
<evidence type="ECO:0000256" key="4">
    <source>
        <dbReference type="SAM" id="MobiDB-lite"/>
    </source>
</evidence>
<name>A0A8S4S5X7_9NEOP</name>
<reference evidence="5" key="1">
    <citation type="submission" date="2022-03" db="EMBL/GenBank/DDBJ databases">
        <authorList>
            <person name="Lindestad O."/>
        </authorList>
    </citation>
    <scope>NUCLEOTIDE SEQUENCE</scope>
</reference>
<accession>A0A8S4S5X7</accession>
<feature type="region of interest" description="Disordered" evidence="4">
    <location>
        <begin position="564"/>
        <end position="584"/>
    </location>
</feature>
<keyword evidence="6" id="KW-1185">Reference proteome</keyword>
<sequence length="1328" mass="149917">MAVSAVHCGFVSENYVIDMPDIDAPKADTTPFQIYWNVPTKQCKSKNIPFDDLLRKFKISYNKNDRFEGETITIIYNVGLIPAVLRRDGGKFSVRNGGLPQEGNLELHLAALRETIIRLIPDPDFNGVGVLDMEDWRPIFRQQWGNLAPISDFSLSIEKRKYWWWPASWQKMEATKRFEDAARVFMEKTLSTAKQMRPKAVWGYYGFPYCFNMEGKNIVEHCSKDIKAENDRTYWLWAESTALYPSVYTKSSNSTSEIEKLVRGRLTEANRLKKAGDLVIPYFGITYRNGGFTKEKDVIAVLEILQKKNASGLIVWGASANVDTVDKCKQLYNYVNSKFGPIAKKYIQRINKLRENKIQTLSINIDDSNDSLNNSTNVITTTHTTTLKSSEDNNVHENIPATQISKNISHSNELELPLNKYFYETDDSKIDSQGIKESGIWNISENKLTDVLNNKNDNLITLFETTNNNGSYNDNQLKLSTSNLTKFVNLLNTNFTQNNVDKEQHFNKYYYENNASGVELNNTNESDIWSIVKYVTNFENGSITETVIEQLNENSRIMVQNHTDRNLNSSTTTNATSNNDSKECKNKSETFSITIECTTSSSNVTKNNTQTYPLNDLIKSNQNTNPANISVIDNYTEITPDIKKNIEQGEQLNNSFYKTDNNNEELKNSSESEIWNIVHYEISSENEIIVESIQSMQNSSINSNHTEIALEDVDSTSVLEFTSSTPNTSKPNSQNFKQASRENDVSDYFITVGSDSTSLINASISDVETDINLKNSSSLEINILPPNSYSKNISQNVKEEEQLLNNTSYGVSGFLTTLIEDNTNSMNASLNDTKTKTSLENKEQFSKNISYPNIETTTIGVKNVSDYLVILAEDFTNPINTSMTSNVYEIINNFPEDLAQNVEQEKQLLNYTSYTNIEENHVPGLLTPLIVDFNNNMNASSINDNGTKINLENKDPFTKNKTFAYIETTTYGVKNVSNDSIVLLKNCPNLSNTSINGNGTKLDLGKEKQFTKNITYSNIETTTSGVINVTDYIIILAENFTNPTNSSMTSNLDVIINNHSKDFSQNVKQEEQRINHTSFQNTEAKGNGKSDVSGFLTTLTVNFPNSVNATKNDNNIKINLETTEQFTKNTTYPNIENTKYVVNNVSDYSMISAEDLTSRMKTYPNIEKTTNEVNNITDYSMILAGNFSSPMNSSMTDNANEIINNFPKDSSQNVNREEQLESNSSFFNVKEKANRKNDVSDYLITIADLNNIVKTTTNAKYIETNRAKFSDNNDVSDYLITSKEDFTYFVNTPLTGNAGETNLENEESIKNTTVDNFEASEENDVSGY</sequence>
<dbReference type="InterPro" id="IPR017853">
    <property type="entry name" value="GH"/>
</dbReference>
<feature type="compositionally biased region" description="Low complexity" evidence="4">
    <location>
        <begin position="722"/>
        <end position="733"/>
    </location>
</feature>
<dbReference type="OrthoDB" id="5796153at2759"/>
<dbReference type="GO" id="GO:0030214">
    <property type="term" value="P:hyaluronan catabolic process"/>
    <property type="evidence" value="ECO:0007669"/>
    <property type="project" value="TreeGrafter"/>
</dbReference>
<dbReference type="InterPro" id="IPR018155">
    <property type="entry name" value="Hyaluronidase"/>
</dbReference>
<organism evidence="5 6">
    <name type="scientific">Pararge aegeria aegeria</name>
    <dbReference type="NCBI Taxonomy" id="348720"/>
    <lineage>
        <taxon>Eukaryota</taxon>
        <taxon>Metazoa</taxon>
        <taxon>Ecdysozoa</taxon>
        <taxon>Arthropoda</taxon>
        <taxon>Hexapoda</taxon>
        <taxon>Insecta</taxon>
        <taxon>Pterygota</taxon>
        <taxon>Neoptera</taxon>
        <taxon>Endopterygota</taxon>
        <taxon>Lepidoptera</taxon>
        <taxon>Glossata</taxon>
        <taxon>Ditrysia</taxon>
        <taxon>Papilionoidea</taxon>
        <taxon>Nymphalidae</taxon>
        <taxon>Satyrinae</taxon>
        <taxon>Satyrini</taxon>
        <taxon>Parargina</taxon>
        <taxon>Pararge</taxon>
    </lineage>
</organism>
<evidence type="ECO:0000256" key="3">
    <source>
        <dbReference type="RuleBase" id="RU610713"/>
    </source>
</evidence>
<proteinExistence type="inferred from homology"/>
<comment type="caution">
    <text evidence="5">The sequence shown here is derived from an EMBL/GenBank/DDBJ whole genome shotgun (WGS) entry which is preliminary data.</text>
</comment>
<feature type="region of interest" description="Disordered" evidence="4">
    <location>
        <begin position="721"/>
        <end position="740"/>
    </location>
</feature>
<dbReference type="PRINTS" id="PR00846">
    <property type="entry name" value="GLHYDRLASE56"/>
</dbReference>
<gene>
    <name evidence="5" type="primary">jg13782</name>
    <name evidence="5" type="ORF">PAEG_LOCUS22287</name>
</gene>
<dbReference type="Proteomes" id="UP000838756">
    <property type="component" value="Unassembled WGS sequence"/>
</dbReference>
<feature type="compositionally biased region" description="Low complexity" evidence="4">
    <location>
        <begin position="568"/>
        <end position="579"/>
    </location>
</feature>
<protein>
    <recommendedName>
        <fullName evidence="3">Hyaluronidase</fullName>
        <ecNumber evidence="3">3.2.1.35</ecNumber>
    </recommendedName>
</protein>
<dbReference type="PANTHER" id="PTHR11769:SF35">
    <property type="entry name" value="HYALURONIDASE"/>
    <property type="match status" value="1"/>
</dbReference>
<dbReference type="PANTHER" id="PTHR11769">
    <property type="entry name" value="HYALURONIDASE"/>
    <property type="match status" value="1"/>
</dbReference>
<dbReference type="InterPro" id="IPR013785">
    <property type="entry name" value="Aldolase_TIM"/>
</dbReference>
<dbReference type="EC" id="3.2.1.35" evidence="3"/>
<dbReference type="EMBL" id="CAKXAJ010026031">
    <property type="protein sequence ID" value="CAH2251802.1"/>
    <property type="molecule type" value="Genomic_DNA"/>
</dbReference>
<evidence type="ECO:0000313" key="5">
    <source>
        <dbReference type="EMBL" id="CAH2251802.1"/>
    </source>
</evidence>
<dbReference type="GO" id="GO:0004415">
    <property type="term" value="F:hyalurononglucosaminidase activity"/>
    <property type="evidence" value="ECO:0007669"/>
    <property type="project" value="UniProtKB-UniRule"/>
</dbReference>
<dbReference type="Pfam" id="PF01630">
    <property type="entry name" value="Glyco_hydro_56"/>
    <property type="match status" value="1"/>
</dbReference>
<comment type="catalytic activity">
    <reaction evidence="3">
        <text>Random hydrolysis of (1-&gt;4)-linkages between N-acetyl-beta-D-glucosamine and D-glucuronate residues in hyaluronate.</text>
        <dbReference type="EC" id="3.2.1.35"/>
    </reaction>
</comment>
<dbReference type="Gene3D" id="3.20.20.70">
    <property type="entry name" value="Aldolase class I"/>
    <property type="match status" value="1"/>
</dbReference>